<name>A0A8T0V266_PANVG</name>
<dbReference type="AlphaFoldDB" id="A0A8T0V266"/>
<accession>A0A8T0V266</accession>
<evidence type="ECO:0000313" key="2">
    <source>
        <dbReference type="Proteomes" id="UP000823388"/>
    </source>
</evidence>
<comment type="caution">
    <text evidence="1">The sequence shown here is derived from an EMBL/GenBank/DDBJ whole genome shotgun (WGS) entry which is preliminary data.</text>
</comment>
<gene>
    <name evidence="1" type="ORF">PVAP13_3KG127052</name>
</gene>
<protein>
    <submittedName>
        <fullName evidence="1">Uncharacterized protein</fullName>
    </submittedName>
</protein>
<reference evidence="1" key="1">
    <citation type="submission" date="2020-05" db="EMBL/GenBank/DDBJ databases">
        <title>WGS assembly of Panicum virgatum.</title>
        <authorList>
            <person name="Lovell J.T."/>
            <person name="Jenkins J."/>
            <person name="Shu S."/>
            <person name="Juenger T.E."/>
            <person name="Schmutz J."/>
        </authorList>
    </citation>
    <scope>NUCLEOTIDE SEQUENCE</scope>
    <source>
        <strain evidence="1">AP13</strain>
    </source>
</reference>
<proteinExistence type="predicted"/>
<dbReference type="EMBL" id="CM029041">
    <property type="protein sequence ID" value="KAG2627494.1"/>
    <property type="molecule type" value="Genomic_DNA"/>
</dbReference>
<sequence>MLHIMIRLPQQDRILSYRDAIIAASLLRWGPLPLKQWLFASLKNRAVGPRILGAIARIELFFDGEGEKNSRL</sequence>
<evidence type="ECO:0000313" key="1">
    <source>
        <dbReference type="EMBL" id="KAG2627494.1"/>
    </source>
</evidence>
<organism evidence="1 2">
    <name type="scientific">Panicum virgatum</name>
    <name type="common">Blackwell switchgrass</name>
    <dbReference type="NCBI Taxonomy" id="38727"/>
    <lineage>
        <taxon>Eukaryota</taxon>
        <taxon>Viridiplantae</taxon>
        <taxon>Streptophyta</taxon>
        <taxon>Embryophyta</taxon>
        <taxon>Tracheophyta</taxon>
        <taxon>Spermatophyta</taxon>
        <taxon>Magnoliopsida</taxon>
        <taxon>Liliopsida</taxon>
        <taxon>Poales</taxon>
        <taxon>Poaceae</taxon>
        <taxon>PACMAD clade</taxon>
        <taxon>Panicoideae</taxon>
        <taxon>Panicodae</taxon>
        <taxon>Paniceae</taxon>
        <taxon>Panicinae</taxon>
        <taxon>Panicum</taxon>
        <taxon>Panicum sect. Hiantes</taxon>
    </lineage>
</organism>
<dbReference type="Proteomes" id="UP000823388">
    <property type="component" value="Chromosome 3K"/>
</dbReference>
<keyword evidence="2" id="KW-1185">Reference proteome</keyword>